<evidence type="ECO:0000313" key="2">
    <source>
        <dbReference type="EMBL" id="CDH55885.1"/>
    </source>
</evidence>
<evidence type="ECO:0000256" key="1">
    <source>
        <dbReference type="SAM" id="MobiDB-lite"/>
    </source>
</evidence>
<protein>
    <submittedName>
        <fullName evidence="2">Uncharacterized protein</fullName>
    </submittedName>
</protein>
<evidence type="ECO:0000313" key="3">
    <source>
        <dbReference type="Proteomes" id="UP000027586"/>
    </source>
</evidence>
<dbReference type="EMBL" id="CBTN010000033">
    <property type="protein sequence ID" value="CDH55885.1"/>
    <property type="molecule type" value="Genomic_DNA"/>
</dbReference>
<dbReference type="OrthoDB" id="2261337at2759"/>
<dbReference type="VEuPathDB" id="FungiDB:LCOR_06985.1"/>
<dbReference type="Proteomes" id="UP000027586">
    <property type="component" value="Unassembled WGS sequence"/>
</dbReference>
<keyword evidence="3" id="KW-1185">Reference proteome</keyword>
<dbReference type="AlphaFoldDB" id="A0A068S1L7"/>
<gene>
    <name evidence="2" type="ORF">LCOR_06985.1</name>
</gene>
<feature type="compositionally biased region" description="Acidic residues" evidence="1">
    <location>
        <begin position="313"/>
        <end position="322"/>
    </location>
</feature>
<feature type="compositionally biased region" description="Polar residues" evidence="1">
    <location>
        <begin position="143"/>
        <end position="158"/>
    </location>
</feature>
<accession>A0A068S1L7</accession>
<reference evidence="2" key="1">
    <citation type="submission" date="2013-08" db="EMBL/GenBank/DDBJ databases">
        <title>Gene expansion shapes genome architecture in the human pathogen Lichtheimia corymbifera: an evolutionary genomics analysis in the ancient terrestrial Mucorales (Mucoromycotina).</title>
        <authorList>
            <person name="Schwartze V.U."/>
            <person name="Winter S."/>
            <person name="Shelest E."/>
            <person name="Marcet-Houben M."/>
            <person name="Horn F."/>
            <person name="Wehner S."/>
            <person name="Hoffmann K."/>
            <person name="Riege K."/>
            <person name="Sammeth M."/>
            <person name="Nowrousian M."/>
            <person name="Valiante V."/>
            <person name="Linde J."/>
            <person name="Jacobsen I.D."/>
            <person name="Marz M."/>
            <person name="Brakhage A.A."/>
            <person name="Gabaldon T."/>
            <person name="Bocker S."/>
            <person name="Voigt K."/>
        </authorList>
    </citation>
    <scope>NUCLEOTIDE SEQUENCE [LARGE SCALE GENOMIC DNA]</scope>
    <source>
        <strain evidence="2">FSU 9682</strain>
    </source>
</reference>
<comment type="caution">
    <text evidence="2">The sequence shown here is derived from an EMBL/GenBank/DDBJ whole genome shotgun (WGS) entry which is preliminary data.</text>
</comment>
<sequence>MGNNSPYPGVTIAKEPLFEYVPACEGSPNDHYMHSRPTETLLFHFPDETDDDFQRGVRILLEYIDQGSFDMLRQYILPQTQDTPYEGGLLIEAHCIDIYARRRILSDLSHYKPRNVITYNRARFSEPSSSRSKRVAMLRSKSDSTYCSHNTTSSCNNDNGDEEEQQQVGTSSSSSFATRSSVMIPGTTNQDMEGHITVMPRADTYNRYYVLPLYDLPMMSPSMARAEIEKQAKISNNVLCDVVFGLMSIGYLYNGTATLIFHQPYPPWSFKLFGRRYSPRAFDHHVYDHYCRICKQLNGHETHDCPPKYNEYPENDDEEDGDQYMTETSSIV</sequence>
<feature type="region of interest" description="Disordered" evidence="1">
    <location>
        <begin position="130"/>
        <end position="179"/>
    </location>
</feature>
<proteinExistence type="predicted"/>
<name>A0A068S1L7_9FUNG</name>
<organism evidence="2 3">
    <name type="scientific">Lichtheimia corymbifera JMRC:FSU:9682</name>
    <dbReference type="NCBI Taxonomy" id="1263082"/>
    <lineage>
        <taxon>Eukaryota</taxon>
        <taxon>Fungi</taxon>
        <taxon>Fungi incertae sedis</taxon>
        <taxon>Mucoromycota</taxon>
        <taxon>Mucoromycotina</taxon>
        <taxon>Mucoromycetes</taxon>
        <taxon>Mucorales</taxon>
        <taxon>Lichtheimiaceae</taxon>
        <taxon>Lichtheimia</taxon>
    </lineage>
</organism>
<feature type="region of interest" description="Disordered" evidence="1">
    <location>
        <begin position="305"/>
        <end position="332"/>
    </location>
</feature>